<dbReference type="OrthoDB" id="9803913at2"/>
<name>A0A2A9CYN8_9MICO</name>
<dbReference type="GO" id="GO:0009380">
    <property type="term" value="C:excinuclease repair complex"/>
    <property type="evidence" value="ECO:0007669"/>
    <property type="project" value="TreeGrafter"/>
</dbReference>
<comment type="caution">
    <text evidence="4">The sequence shown here is derived from an EMBL/GenBank/DDBJ whole genome shotgun (WGS) entry which is preliminary data.</text>
</comment>
<dbReference type="SMART" id="SM00465">
    <property type="entry name" value="GIYc"/>
    <property type="match status" value="1"/>
</dbReference>
<evidence type="ECO:0000256" key="1">
    <source>
        <dbReference type="ARBA" id="ARBA00022839"/>
    </source>
</evidence>
<dbReference type="InterPro" id="IPR047296">
    <property type="entry name" value="GIY-YIG_UvrC_Cho"/>
</dbReference>
<dbReference type="RefSeq" id="WP_098468625.1">
    <property type="nucleotide sequence ID" value="NZ_PDJD01000001.1"/>
</dbReference>
<dbReference type="InterPro" id="IPR035901">
    <property type="entry name" value="GIY-YIG_endonuc_sf"/>
</dbReference>
<keyword evidence="1" id="KW-0540">Nuclease</keyword>
<accession>A0A2A9CYN8</accession>
<keyword evidence="1" id="KW-0378">Hydrolase</keyword>
<dbReference type="PANTHER" id="PTHR30562:SF1">
    <property type="entry name" value="UVRABC SYSTEM PROTEIN C"/>
    <property type="match status" value="1"/>
</dbReference>
<dbReference type="GO" id="GO:0003887">
    <property type="term" value="F:DNA-directed DNA polymerase activity"/>
    <property type="evidence" value="ECO:0007669"/>
    <property type="project" value="InterPro"/>
</dbReference>
<evidence type="ECO:0000313" key="5">
    <source>
        <dbReference type="Proteomes" id="UP000224915"/>
    </source>
</evidence>
<dbReference type="SMART" id="SM00479">
    <property type="entry name" value="EXOIII"/>
    <property type="match status" value="1"/>
</dbReference>
<dbReference type="Proteomes" id="UP000224915">
    <property type="component" value="Unassembled WGS sequence"/>
</dbReference>
<dbReference type="GO" id="GO:0006289">
    <property type="term" value="P:nucleotide-excision repair"/>
    <property type="evidence" value="ECO:0007669"/>
    <property type="project" value="InterPro"/>
</dbReference>
<dbReference type="SUPFAM" id="SSF46600">
    <property type="entry name" value="C-terminal UvrC-binding domain of UvrB"/>
    <property type="match status" value="1"/>
</dbReference>
<protein>
    <submittedName>
        <fullName evidence="4">DNA polymerase-3 subunit epsilon</fullName>
    </submittedName>
</protein>
<dbReference type="SUPFAM" id="SSF53098">
    <property type="entry name" value="Ribonuclease H-like"/>
    <property type="match status" value="1"/>
</dbReference>
<keyword evidence="1" id="KW-0269">Exonuclease</keyword>
<evidence type="ECO:0000259" key="3">
    <source>
        <dbReference type="PROSITE" id="PS50164"/>
    </source>
</evidence>
<dbReference type="InterPro" id="IPR000305">
    <property type="entry name" value="GIY-YIG_endonuc"/>
</dbReference>
<dbReference type="NCBIfam" id="NF005907">
    <property type="entry name" value="PRK07883.1-5"/>
    <property type="match status" value="1"/>
</dbReference>
<dbReference type="FunFam" id="3.30.420.10:FF:000045">
    <property type="entry name" value="3'-5' exonuclease DinG"/>
    <property type="match status" value="1"/>
</dbReference>
<organism evidence="4 5">
    <name type="scientific">Serinibacter salmoneus</name>
    <dbReference type="NCBI Taxonomy" id="556530"/>
    <lineage>
        <taxon>Bacteria</taxon>
        <taxon>Bacillati</taxon>
        <taxon>Actinomycetota</taxon>
        <taxon>Actinomycetes</taxon>
        <taxon>Micrococcales</taxon>
        <taxon>Beutenbergiaceae</taxon>
        <taxon>Serinibacter</taxon>
    </lineage>
</organism>
<feature type="domain" description="GIY-YIG" evidence="3">
    <location>
        <begin position="236"/>
        <end position="314"/>
    </location>
</feature>
<dbReference type="InterPro" id="IPR050066">
    <property type="entry name" value="UvrABC_protein_C"/>
</dbReference>
<gene>
    <name evidence="4" type="ORF">ATL40_1077</name>
</gene>
<sequence length="590" mass="63351">MSGPSPDAHAGTGSRCEAAAHVQPSLLEGTPLHEVPFVVVDLETTGGSPHADAITEIGAVRVQGGEVTAELGTLVNPERGIPAQITVLTGITNAMVMDAPTIETVLPSFLELAHGAVLVAHNARFDIGFLRAAAERIGMTWPNPRVVDTVALARRVVTKDEAPNHKLASLARLFHSATQPNHRALSDARATVDVLHGLLARMAPLGVTHLEDLATAADPVPEARRRKATLAQDLPSTSGVYQFRDASGRVLYIGTATNLRSRVRSYFTASEKRKRMAEMLTIAASVHPIPCPTPVEAAVREIRLLAEHRPPYNQRSTRPHAQPWLRLTREPYPRLSIARTPPPLGEPGVLGPFPSRVSAQLALECASRVFGLRTCTARLPATPEPRAVACTLAELGHCSAVCTRAEGATAYAHGLERYLAFARGERSDLLDSVTDRLRELSAAERFEQAALERDRLQSLLRGAEAVQDLTSGYAPEIVAARPRAEGSWEVVVTRFGRLTASGIALRTRDVPATARALQASAQDVPEPTSWCESALAEETRVLTAWLTEPRVRLLSVQGAGPHLPVFAARRARAELTTLLQGPARAIPGAA</sequence>
<dbReference type="Gene3D" id="3.30.420.10">
    <property type="entry name" value="Ribonuclease H-like superfamily/Ribonuclease H"/>
    <property type="match status" value="1"/>
</dbReference>
<evidence type="ECO:0000313" key="4">
    <source>
        <dbReference type="EMBL" id="PFG19513.1"/>
    </source>
</evidence>
<dbReference type="GO" id="GO:0004527">
    <property type="term" value="F:exonuclease activity"/>
    <property type="evidence" value="ECO:0007669"/>
    <property type="project" value="UniProtKB-KW"/>
</dbReference>
<proteinExistence type="predicted"/>
<evidence type="ECO:0000256" key="2">
    <source>
        <dbReference type="SAM" id="MobiDB-lite"/>
    </source>
</evidence>
<dbReference type="CDD" id="cd10434">
    <property type="entry name" value="GIY-YIG_UvrC_Cho"/>
    <property type="match status" value="1"/>
</dbReference>
<dbReference type="NCBIfam" id="NF005905">
    <property type="entry name" value="PRK07883.1-3"/>
    <property type="match status" value="1"/>
</dbReference>
<dbReference type="SUPFAM" id="SSF82771">
    <property type="entry name" value="GIY-YIG endonuclease"/>
    <property type="match status" value="1"/>
</dbReference>
<dbReference type="NCBIfam" id="TIGR00573">
    <property type="entry name" value="dnaq"/>
    <property type="match status" value="1"/>
</dbReference>
<dbReference type="PANTHER" id="PTHR30562">
    <property type="entry name" value="UVRC/OXIDOREDUCTASE"/>
    <property type="match status" value="1"/>
</dbReference>
<feature type="region of interest" description="Disordered" evidence="2">
    <location>
        <begin position="1"/>
        <end position="20"/>
    </location>
</feature>
<dbReference type="EMBL" id="PDJD01000001">
    <property type="protein sequence ID" value="PFG19513.1"/>
    <property type="molecule type" value="Genomic_DNA"/>
</dbReference>
<dbReference type="CDD" id="cd06127">
    <property type="entry name" value="DEDDh"/>
    <property type="match status" value="1"/>
</dbReference>
<keyword evidence="5" id="KW-1185">Reference proteome</keyword>
<dbReference type="PROSITE" id="PS50164">
    <property type="entry name" value="GIY_YIG"/>
    <property type="match status" value="1"/>
</dbReference>
<dbReference type="AlphaFoldDB" id="A0A2A9CYN8"/>
<dbReference type="Pfam" id="PF00929">
    <property type="entry name" value="RNase_T"/>
    <property type="match status" value="1"/>
</dbReference>
<dbReference type="Pfam" id="PF01541">
    <property type="entry name" value="GIY-YIG"/>
    <property type="match status" value="1"/>
</dbReference>
<dbReference type="InterPro" id="IPR013520">
    <property type="entry name" value="Ribonucl_H"/>
</dbReference>
<dbReference type="InterPro" id="IPR036397">
    <property type="entry name" value="RNaseH_sf"/>
</dbReference>
<reference evidence="4 5" key="1">
    <citation type="submission" date="2017-10" db="EMBL/GenBank/DDBJ databases">
        <title>Sequencing the genomes of 1000 actinobacteria strains.</title>
        <authorList>
            <person name="Klenk H.-P."/>
        </authorList>
    </citation>
    <scope>NUCLEOTIDE SEQUENCE [LARGE SCALE GENOMIC DNA]</scope>
    <source>
        <strain evidence="4 5">DSM 21801</strain>
    </source>
</reference>
<dbReference type="InterPro" id="IPR036876">
    <property type="entry name" value="UVR_dom_sf"/>
</dbReference>
<dbReference type="InterPro" id="IPR006054">
    <property type="entry name" value="DnaQ"/>
</dbReference>
<dbReference type="InterPro" id="IPR012337">
    <property type="entry name" value="RNaseH-like_sf"/>
</dbReference>
<dbReference type="GO" id="GO:0006260">
    <property type="term" value="P:DNA replication"/>
    <property type="evidence" value="ECO:0007669"/>
    <property type="project" value="InterPro"/>
</dbReference>
<dbReference type="Gene3D" id="3.40.1440.10">
    <property type="entry name" value="GIY-YIG endonuclease"/>
    <property type="match status" value="1"/>
</dbReference>
<dbReference type="GO" id="GO:0003677">
    <property type="term" value="F:DNA binding"/>
    <property type="evidence" value="ECO:0007669"/>
    <property type="project" value="InterPro"/>
</dbReference>